<organism evidence="1">
    <name type="scientific">Hyperionvirus sp</name>
    <dbReference type="NCBI Taxonomy" id="2487770"/>
    <lineage>
        <taxon>Viruses</taxon>
        <taxon>Varidnaviria</taxon>
        <taxon>Bamfordvirae</taxon>
        <taxon>Nucleocytoviricota</taxon>
        <taxon>Megaviricetes</taxon>
        <taxon>Imitervirales</taxon>
        <taxon>Mimiviridae</taxon>
        <taxon>Klosneuvirinae</taxon>
    </lineage>
</organism>
<protein>
    <submittedName>
        <fullName evidence="1">Uncharacterized protein</fullName>
    </submittedName>
</protein>
<name>A0A3G5A8Z7_9VIRU</name>
<reference evidence="1" key="1">
    <citation type="submission" date="2018-10" db="EMBL/GenBank/DDBJ databases">
        <title>Hidden diversity of soil giant viruses.</title>
        <authorList>
            <person name="Schulz F."/>
            <person name="Alteio L."/>
            <person name="Goudeau D."/>
            <person name="Ryan E.M."/>
            <person name="Malmstrom R.R."/>
            <person name="Blanchard J."/>
            <person name="Woyke T."/>
        </authorList>
    </citation>
    <scope>NUCLEOTIDE SEQUENCE</scope>
    <source>
        <strain evidence="1">HYV1</strain>
    </source>
</reference>
<sequence>YITNRPAIYNDHYTKLDDIYVELINNYNFYYLTKTTTKTEYLLITPAEFYNLFMFLNHNPHPNITLKHKHGNIKYPLVSDKPDPPDLLIKLVLSNRLTLIEYTQLFNQILADGRYDEFNRLTNTLTAIYAFPPANKRYIDYFLTQRERFTIALKELCDPLNIDKLLNILEIDLPSGTLTESEKQDIINNSGILSCPQAGGGKYRKYRFKHPIMHLRPLTDSINVIYRFKNLN</sequence>
<gene>
    <name evidence="1" type="ORF">Hyperionvirus11_1</name>
</gene>
<dbReference type="EMBL" id="MK072393">
    <property type="protein sequence ID" value="AYV83728.1"/>
    <property type="molecule type" value="Genomic_DNA"/>
</dbReference>
<evidence type="ECO:0000313" key="1">
    <source>
        <dbReference type="EMBL" id="AYV83728.1"/>
    </source>
</evidence>
<proteinExistence type="predicted"/>
<accession>A0A3G5A8Z7</accession>
<feature type="non-terminal residue" evidence="1">
    <location>
        <position position="1"/>
    </location>
</feature>